<proteinExistence type="inferred from homology"/>
<evidence type="ECO:0000313" key="6">
    <source>
        <dbReference type="RefSeq" id="XP_010248823.1"/>
    </source>
</evidence>
<dbReference type="InterPro" id="IPR003653">
    <property type="entry name" value="Peptidase_C48_C"/>
</dbReference>
<evidence type="ECO:0000256" key="3">
    <source>
        <dbReference type="ARBA" id="ARBA00022801"/>
    </source>
</evidence>
<gene>
    <name evidence="6" type="primary">LOC104591613</name>
</gene>
<dbReference type="STRING" id="4432.A0A1U7ZC93"/>
<keyword evidence="4" id="KW-0788">Thiol protease</keyword>
<dbReference type="GO" id="GO:0016929">
    <property type="term" value="F:deSUMOylase activity"/>
    <property type="evidence" value="ECO:0000318"/>
    <property type="project" value="GO_Central"/>
</dbReference>
<dbReference type="FunCoup" id="A0A1U7ZC93">
    <property type="interactions" value="146"/>
</dbReference>
<evidence type="ECO:0000256" key="2">
    <source>
        <dbReference type="ARBA" id="ARBA00022670"/>
    </source>
</evidence>
<dbReference type="PANTHER" id="PTHR46915">
    <property type="entry name" value="UBIQUITIN-LIKE PROTEASE 4-RELATED"/>
    <property type="match status" value="1"/>
</dbReference>
<dbReference type="InterPro" id="IPR038765">
    <property type="entry name" value="Papain-like_cys_pep_sf"/>
</dbReference>
<dbReference type="PANTHER" id="PTHR46915:SF6">
    <property type="entry name" value="CYSTEINE PROTEINASES SUPERFAMILY PROTEIN"/>
    <property type="match status" value="1"/>
</dbReference>
<dbReference type="Pfam" id="PF02902">
    <property type="entry name" value="Peptidase_C48"/>
    <property type="match status" value="1"/>
</dbReference>
<dbReference type="RefSeq" id="XP_010248823.1">
    <property type="nucleotide sequence ID" value="XM_010250521.2"/>
</dbReference>
<dbReference type="Proteomes" id="UP000189703">
    <property type="component" value="Unplaced"/>
</dbReference>
<dbReference type="eggNOG" id="KOG0779">
    <property type="taxonomic scope" value="Eukaryota"/>
</dbReference>
<dbReference type="Gene3D" id="3.40.395.10">
    <property type="entry name" value="Adenoviral Proteinase, Chain A"/>
    <property type="match status" value="1"/>
</dbReference>
<dbReference type="KEGG" id="nnu:104591613"/>
<organism evidence="5 6">
    <name type="scientific">Nelumbo nucifera</name>
    <name type="common">Sacred lotus</name>
    <dbReference type="NCBI Taxonomy" id="4432"/>
    <lineage>
        <taxon>Eukaryota</taxon>
        <taxon>Viridiplantae</taxon>
        <taxon>Streptophyta</taxon>
        <taxon>Embryophyta</taxon>
        <taxon>Tracheophyta</taxon>
        <taxon>Spermatophyta</taxon>
        <taxon>Magnoliopsida</taxon>
        <taxon>Proteales</taxon>
        <taxon>Nelumbonaceae</taxon>
        <taxon>Nelumbo</taxon>
    </lineage>
</organism>
<dbReference type="GO" id="GO:0070139">
    <property type="term" value="F:SUMO-specific endopeptidase activity"/>
    <property type="evidence" value="ECO:0000318"/>
    <property type="project" value="GO_Central"/>
</dbReference>
<dbReference type="OrthoDB" id="1939479at2759"/>
<sequence>MGTRKIQDVFASDHDSPDSEVWRQYSKHRSCWVHLAASVHALPRRITRQEAEDIRRFEFTSPCFWDDFPHRERSKRVTSDKTTIPKQKRKLDTDMFERYLESLWRNLSEDKKTSFTYLDSLWFALYRGTTKTKVLMWIKKKNIFSWKYVFVPIVCWHHWSLLILCNLGENLQSKTRTPCMLLLDSLEMTDPKRLEPDIRKFLLDIYRSEGRPEKEELISKIPLLVPKVPQQRNDEDCGIFVLYFINLFVECAPENFSIFEGYPYFMKQNWFNYQGFERFCKKVLSFCS</sequence>
<dbReference type="GeneID" id="104591613"/>
<protein>
    <submittedName>
        <fullName evidence="6">Probable ubiquitin-like-specific protease 2A isoform X1</fullName>
    </submittedName>
</protein>
<evidence type="ECO:0000313" key="5">
    <source>
        <dbReference type="Proteomes" id="UP000189703"/>
    </source>
</evidence>
<accession>A0A1U7ZC93</accession>
<dbReference type="AlphaFoldDB" id="A0A1U7ZC93"/>
<evidence type="ECO:0000256" key="1">
    <source>
        <dbReference type="ARBA" id="ARBA00005234"/>
    </source>
</evidence>
<evidence type="ECO:0000256" key="4">
    <source>
        <dbReference type="ARBA" id="ARBA00022807"/>
    </source>
</evidence>
<dbReference type="GO" id="GO:0016926">
    <property type="term" value="P:protein desumoylation"/>
    <property type="evidence" value="ECO:0007669"/>
    <property type="project" value="UniProtKB-ARBA"/>
</dbReference>
<dbReference type="OMA" id="CWGHWNL"/>
<dbReference type="SUPFAM" id="SSF54001">
    <property type="entry name" value="Cysteine proteinases"/>
    <property type="match status" value="1"/>
</dbReference>
<dbReference type="PROSITE" id="PS50600">
    <property type="entry name" value="ULP_PROTEASE"/>
    <property type="match status" value="1"/>
</dbReference>
<keyword evidence="3" id="KW-0378">Hydrolase</keyword>
<comment type="similarity">
    <text evidence="1">Belongs to the peptidase C48 family.</text>
</comment>
<dbReference type="GO" id="GO:0006508">
    <property type="term" value="P:proteolysis"/>
    <property type="evidence" value="ECO:0007669"/>
    <property type="project" value="UniProtKB-KW"/>
</dbReference>
<reference evidence="6" key="1">
    <citation type="submission" date="2025-08" db="UniProtKB">
        <authorList>
            <consortium name="RefSeq"/>
        </authorList>
    </citation>
    <scope>IDENTIFICATION</scope>
</reference>
<keyword evidence="2 6" id="KW-0645">Protease</keyword>
<keyword evidence="5" id="KW-1185">Reference proteome</keyword>
<name>A0A1U7ZC93_NELNU</name>
<dbReference type="GO" id="GO:0005634">
    <property type="term" value="C:nucleus"/>
    <property type="evidence" value="ECO:0000318"/>
    <property type="project" value="GO_Central"/>
</dbReference>